<organism evidence="1 2">
    <name type="scientific">Lentibacillus kapialis</name>
    <dbReference type="NCBI Taxonomy" id="340214"/>
    <lineage>
        <taxon>Bacteria</taxon>
        <taxon>Bacillati</taxon>
        <taxon>Bacillota</taxon>
        <taxon>Bacilli</taxon>
        <taxon>Bacillales</taxon>
        <taxon>Bacillaceae</taxon>
        <taxon>Lentibacillus</taxon>
    </lineage>
</organism>
<name>A0A917PK82_9BACI</name>
<dbReference type="EMBL" id="BMNQ01000001">
    <property type="protein sequence ID" value="GGJ82145.1"/>
    <property type="molecule type" value="Genomic_DNA"/>
</dbReference>
<dbReference type="RefSeq" id="WP_188631061.1">
    <property type="nucleotide sequence ID" value="NZ_BMNQ01000001.1"/>
</dbReference>
<reference evidence="1" key="1">
    <citation type="journal article" date="2014" name="Int. J. Syst. Evol. Microbiol.">
        <title>Complete genome sequence of Corynebacterium casei LMG S-19264T (=DSM 44701T), isolated from a smear-ripened cheese.</title>
        <authorList>
            <consortium name="US DOE Joint Genome Institute (JGI-PGF)"/>
            <person name="Walter F."/>
            <person name="Albersmeier A."/>
            <person name="Kalinowski J."/>
            <person name="Ruckert C."/>
        </authorList>
    </citation>
    <scope>NUCLEOTIDE SEQUENCE</scope>
    <source>
        <strain evidence="1">JCM 12580</strain>
    </source>
</reference>
<reference evidence="1" key="2">
    <citation type="submission" date="2020-09" db="EMBL/GenBank/DDBJ databases">
        <authorList>
            <person name="Sun Q."/>
            <person name="Ohkuma M."/>
        </authorList>
    </citation>
    <scope>NUCLEOTIDE SEQUENCE</scope>
    <source>
        <strain evidence="1">JCM 12580</strain>
    </source>
</reference>
<accession>A0A917PK82</accession>
<dbReference type="InterPro" id="IPR013324">
    <property type="entry name" value="RNA_pol_sigma_r3/r4-like"/>
</dbReference>
<gene>
    <name evidence="1" type="ORF">GCM10007063_00720</name>
</gene>
<sequence length="84" mass="9869">MTRLFEKGPCMYAPLPIVLQDPSLWFNLRKNLTVNQWNWIYLHIIGGMSVEAIAIQENTTAEMVKAWGRQVYRLLASEEFRKKL</sequence>
<dbReference type="AlphaFoldDB" id="A0A917PK82"/>
<comment type="caution">
    <text evidence="1">The sequence shown here is derived from an EMBL/GenBank/DDBJ whole genome shotgun (WGS) entry which is preliminary data.</text>
</comment>
<keyword evidence="2" id="KW-1185">Reference proteome</keyword>
<evidence type="ECO:0000313" key="2">
    <source>
        <dbReference type="Proteomes" id="UP000658382"/>
    </source>
</evidence>
<evidence type="ECO:0000313" key="1">
    <source>
        <dbReference type="EMBL" id="GGJ82145.1"/>
    </source>
</evidence>
<proteinExistence type="predicted"/>
<protein>
    <submittedName>
        <fullName evidence="1">Uncharacterized protein</fullName>
    </submittedName>
</protein>
<dbReference type="SUPFAM" id="SSF88659">
    <property type="entry name" value="Sigma3 and sigma4 domains of RNA polymerase sigma factors"/>
    <property type="match status" value="1"/>
</dbReference>
<dbReference type="Proteomes" id="UP000658382">
    <property type="component" value="Unassembled WGS sequence"/>
</dbReference>